<dbReference type="eggNOG" id="ENOG5032U38">
    <property type="taxonomic scope" value="Bacteria"/>
</dbReference>
<feature type="signal peptide" evidence="1">
    <location>
        <begin position="1"/>
        <end position="18"/>
    </location>
</feature>
<evidence type="ECO:0000313" key="2">
    <source>
        <dbReference type="EMBL" id="AFU99945.1"/>
    </source>
</evidence>
<dbReference type="KEGG" id="saga:M5M_14035"/>
<dbReference type="PROSITE" id="PS51257">
    <property type="entry name" value="PROKAR_LIPOPROTEIN"/>
    <property type="match status" value="1"/>
</dbReference>
<reference evidence="2 3" key="1">
    <citation type="journal article" date="2013" name="Genome Announc.">
        <title>Complete genome sequence of Simiduia agarivorans SA1(T), a marine bacterium able to degrade a variety of polysaccharides.</title>
        <authorList>
            <person name="Lin S.Y."/>
            <person name="Shieh W.Y."/>
            <person name="Chen J.S."/>
            <person name="Tang S.L."/>
        </authorList>
    </citation>
    <scope>NUCLEOTIDE SEQUENCE [LARGE SCALE GENOMIC DNA]</scope>
    <source>
        <strain evidence="3">DSM 21679 / JCM 13881 / BCRC 17597 / SA1</strain>
    </source>
</reference>
<gene>
    <name evidence="2" type="ordered locus">M5M_14035</name>
</gene>
<sequence length="238" mass="25899">MKALFLSLLVLAGLAGCASYTTPGGSAPLNELADNDINEVMSKQPAANFPANIAIARIQATGYQNYKQASYGHGRYSVMTTREAESETDIERLNQMPGVRGVAPINQILLPTRLDSIKDLRQAAARLRADVLLIYTFDTSFHAGEQKFAPLNTIALGFLKNKDVSVTTTATAALFDVRTEFLYGIAEATAKESKAASVWSTTDAVDDMRVITERAAFEDLVPAIEKTWQGIVKEHQGR</sequence>
<keyword evidence="1" id="KW-0732">Signal</keyword>
<evidence type="ECO:0000256" key="1">
    <source>
        <dbReference type="SAM" id="SignalP"/>
    </source>
</evidence>
<dbReference type="Proteomes" id="UP000000466">
    <property type="component" value="Chromosome"/>
</dbReference>
<dbReference type="OrthoDB" id="1428924at2"/>
<name>K4KNX7_SIMAS</name>
<organism evidence="2 3">
    <name type="scientific">Simiduia agarivorans (strain DSM 21679 / JCM 13881 / BCRC 17597 / SA1)</name>
    <dbReference type="NCBI Taxonomy" id="1117647"/>
    <lineage>
        <taxon>Bacteria</taxon>
        <taxon>Pseudomonadati</taxon>
        <taxon>Pseudomonadota</taxon>
        <taxon>Gammaproteobacteria</taxon>
        <taxon>Cellvibrionales</taxon>
        <taxon>Cellvibrionaceae</taxon>
        <taxon>Simiduia</taxon>
    </lineage>
</organism>
<keyword evidence="3" id="KW-1185">Reference proteome</keyword>
<dbReference type="HOGENOM" id="CLU_1165199_0_0_6"/>
<dbReference type="STRING" id="1117647.M5M_14035"/>
<evidence type="ECO:0008006" key="4">
    <source>
        <dbReference type="Google" id="ProtNLM"/>
    </source>
</evidence>
<feature type="chain" id="PRO_5003880845" description="Lipoprotein" evidence="1">
    <location>
        <begin position="19"/>
        <end position="238"/>
    </location>
</feature>
<dbReference type="AlphaFoldDB" id="K4KNX7"/>
<protein>
    <recommendedName>
        <fullName evidence="4">Lipoprotein</fullName>
    </recommendedName>
</protein>
<evidence type="ECO:0000313" key="3">
    <source>
        <dbReference type="Proteomes" id="UP000000466"/>
    </source>
</evidence>
<proteinExistence type="predicted"/>
<dbReference type="EMBL" id="CP003746">
    <property type="protein sequence ID" value="AFU99945.1"/>
    <property type="molecule type" value="Genomic_DNA"/>
</dbReference>
<dbReference type="RefSeq" id="WP_015048098.1">
    <property type="nucleotide sequence ID" value="NC_018868.3"/>
</dbReference>
<accession>K4KNX7</accession>